<dbReference type="Proteomes" id="UP001163321">
    <property type="component" value="Chromosome 13"/>
</dbReference>
<sequence length="183" mass="20385">MVLKQQQFIAKLLDRFGQCDDNPFRNPLVVGQDLSPSDAHVTLDNKSRYEEMIGALLYTANGLYMLNVYPRTTVSVYNGVAVQFGPEIGGACHAIHDVCKGFGTNEPGLIAALGTKSATQRYLIARRYKELYHKDLKAVLKHETSSDFGHLLQLLAQPLPEAEVTILYKATKGLDTKEKFTRL</sequence>
<reference evidence="1 2" key="1">
    <citation type="journal article" date="2022" name="bioRxiv">
        <title>The genome of the oomycete Peronosclerospora sorghi, a cosmopolitan pathogen of maize and sorghum, is inflated with dispersed pseudogenes.</title>
        <authorList>
            <person name="Fletcher K."/>
            <person name="Martin F."/>
            <person name="Isakeit T."/>
            <person name="Cavanaugh K."/>
            <person name="Magill C."/>
            <person name="Michelmore R."/>
        </authorList>
    </citation>
    <scope>NUCLEOTIDE SEQUENCE [LARGE SCALE GENOMIC DNA]</scope>
    <source>
        <strain evidence="1">P6</strain>
    </source>
</reference>
<comment type="caution">
    <text evidence="1">The sequence shown here is derived from an EMBL/GenBank/DDBJ whole genome shotgun (WGS) entry which is preliminary data.</text>
</comment>
<proteinExistence type="predicted"/>
<accession>A0ACC0WGQ7</accession>
<organism evidence="1 2">
    <name type="scientific">Peronosclerospora sorghi</name>
    <dbReference type="NCBI Taxonomy" id="230839"/>
    <lineage>
        <taxon>Eukaryota</taxon>
        <taxon>Sar</taxon>
        <taxon>Stramenopiles</taxon>
        <taxon>Oomycota</taxon>
        <taxon>Peronosporomycetes</taxon>
        <taxon>Peronosporales</taxon>
        <taxon>Peronosporaceae</taxon>
        <taxon>Peronosclerospora</taxon>
    </lineage>
</organism>
<protein>
    <submittedName>
        <fullName evidence="1">Uncharacterized protein</fullName>
    </submittedName>
</protein>
<evidence type="ECO:0000313" key="2">
    <source>
        <dbReference type="Proteomes" id="UP001163321"/>
    </source>
</evidence>
<keyword evidence="2" id="KW-1185">Reference proteome</keyword>
<name>A0ACC0WGQ7_9STRA</name>
<gene>
    <name evidence="1" type="ORF">PsorP6_012475</name>
</gene>
<dbReference type="EMBL" id="CM047592">
    <property type="protein sequence ID" value="KAI9917270.1"/>
    <property type="molecule type" value="Genomic_DNA"/>
</dbReference>
<evidence type="ECO:0000313" key="1">
    <source>
        <dbReference type="EMBL" id="KAI9917270.1"/>
    </source>
</evidence>